<reference evidence="2 3" key="1">
    <citation type="submission" date="2019-04" db="EMBL/GenBank/DDBJ databases">
        <title>Cohnella sp. nov., isolated from soil.</title>
        <authorList>
            <person name="Kim W."/>
        </authorList>
    </citation>
    <scope>NUCLEOTIDE SEQUENCE [LARGE SCALE GENOMIC DNA]</scope>
    <source>
        <strain evidence="2 3">CAU 1483</strain>
    </source>
</reference>
<organism evidence="2 3">
    <name type="scientific">Cohnella pontilimi</name>
    <dbReference type="NCBI Taxonomy" id="2564100"/>
    <lineage>
        <taxon>Bacteria</taxon>
        <taxon>Bacillati</taxon>
        <taxon>Bacillota</taxon>
        <taxon>Bacilli</taxon>
        <taxon>Bacillales</taxon>
        <taxon>Paenibacillaceae</taxon>
        <taxon>Cohnella</taxon>
    </lineage>
</organism>
<keyword evidence="1" id="KW-0812">Transmembrane</keyword>
<keyword evidence="1" id="KW-1133">Transmembrane helix</keyword>
<dbReference type="RefSeq" id="WP_136775924.1">
    <property type="nucleotide sequence ID" value="NZ_SUPK01000001.1"/>
</dbReference>
<keyword evidence="3" id="KW-1185">Reference proteome</keyword>
<dbReference type="AlphaFoldDB" id="A0A4U0FIB6"/>
<dbReference type="OrthoDB" id="9805070at2"/>
<sequence>METAALLSPADVNVIRRYVQTKYAPLPNGKRAEMVADAIRRTLEQRLPDLPAEIKSRMSTDLIRRCLLSERREVKPDDVLDFCAELELPEEESEKLLVEPMLRWMNERTPGLWSADHVASRIVRSKVIPIPTPMMLQEESVADVDGPEAAEAEQAAALSEPAGIADPLQSPLKRPGFAEKLTRLPRKAWAAVAAIAAAGAITGVIVLSSFNQPSTEAPQPSPIAVPIADIGMPSHLQYRDINEEAVKAYMRSRDGLMAEEPYFSAVVASAKKHDVNPLLLFAIVGQEQGFVPRSNKNAEKIANNPFNVFHSWQEYNTDIRDSSDIAARTISRRGNARPEGHEPFDWFNKKYAEDPNWGAGVKRLFDKLSSLSPAP</sequence>
<evidence type="ECO:0000313" key="3">
    <source>
        <dbReference type="Proteomes" id="UP000309673"/>
    </source>
</evidence>
<protein>
    <submittedName>
        <fullName evidence="2">Uncharacterized protein</fullName>
    </submittedName>
</protein>
<dbReference type="Proteomes" id="UP000309673">
    <property type="component" value="Unassembled WGS sequence"/>
</dbReference>
<keyword evidence="1" id="KW-0472">Membrane</keyword>
<comment type="caution">
    <text evidence="2">The sequence shown here is derived from an EMBL/GenBank/DDBJ whole genome shotgun (WGS) entry which is preliminary data.</text>
</comment>
<accession>A0A4U0FIB6</accession>
<name>A0A4U0FIB6_9BACL</name>
<feature type="transmembrane region" description="Helical" evidence="1">
    <location>
        <begin position="188"/>
        <end position="210"/>
    </location>
</feature>
<gene>
    <name evidence="2" type="ORF">E5161_02025</name>
</gene>
<evidence type="ECO:0000313" key="2">
    <source>
        <dbReference type="EMBL" id="TJY44194.1"/>
    </source>
</evidence>
<dbReference type="EMBL" id="SUPK01000001">
    <property type="protein sequence ID" value="TJY44194.1"/>
    <property type="molecule type" value="Genomic_DNA"/>
</dbReference>
<evidence type="ECO:0000256" key="1">
    <source>
        <dbReference type="SAM" id="Phobius"/>
    </source>
</evidence>
<proteinExistence type="predicted"/>